<name>A0A1F6CNU7_9BACT</name>
<proteinExistence type="predicted"/>
<keyword evidence="1" id="KW-0732">Signal</keyword>
<dbReference type="Proteomes" id="UP000178370">
    <property type="component" value="Unassembled WGS sequence"/>
</dbReference>
<accession>A0A1F6CNU7</accession>
<dbReference type="AlphaFoldDB" id="A0A1F6CNU7"/>
<dbReference type="EMBL" id="MFKV01000012">
    <property type="protein sequence ID" value="OGG50542.1"/>
    <property type="molecule type" value="Genomic_DNA"/>
</dbReference>
<evidence type="ECO:0000256" key="1">
    <source>
        <dbReference type="SAM" id="SignalP"/>
    </source>
</evidence>
<gene>
    <name evidence="2" type="ORF">A2763_00410</name>
</gene>
<feature type="chain" id="PRO_5009523471" evidence="1">
    <location>
        <begin position="23"/>
        <end position="121"/>
    </location>
</feature>
<organism evidence="2 3">
    <name type="scientific">Candidatus Kaiserbacteria bacterium RIFCSPHIGHO2_01_FULL_54_36</name>
    <dbReference type="NCBI Taxonomy" id="1798482"/>
    <lineage>
        <taxon>Bacteria</taxon>
        <taxon>Candidatus Kaiseribacteriota</taxon>
    </lineage>
</organism>
<reference evidence="2 3" key="1">
    <citation type="journal article" date="2016" name="Nat. Commun.">
        <title>Thousands of microbial genomes shed light on interconnected biogeochemical processes in an aquifer system.</title>
        <authorList>
            <person name="Anantharaman K."/>
            <person name="Brown C.T."/>
            <person name="Hug L.A."/>
            <person name="Sharon I."/>
            <person name="Castelle C.J."/>
            <person name="Probst A.J."/>
            <person name="Thomas B.C."/>
            <person name="Singh A."/>
            <person name="Wilkins M.J."/>
            <person name="Karaoz U."/>
            <person name="Brodie E.L."/>
            <person name="Williams K.H."/>
            <person name="Hubbard S.S."/>
            <person name="Banfield J.F."/>
        </authorList>
    </citation>
    <scope>NUCLEOTIDE SEQUENCE [LARGE SCALE GENOMIC DNA]</scope>
</reference>
<comment type="caution">
    <text evidence="2">The sequence shown here is derived from an EMBL/GenBank/DDBJ whole genome shotgun (WGS) entry which is preliminary data.</text>
</comment>
<dbReference type="STRING" id="1798482.A2763_00410"/>
<protein>
    <submittedName>
        <fullName evidence="2">Uncharacterized protein</fullName>
    </submittedName>
</protein>
<evidence type="ECO:0000313" key="2">
    <source>
        <dbReference type="EMBL" id="OGG50542.1"/>
    </source>
</evidence>
<feature type="signal peptide" evidence="1">
    <location>
        <begin position="1"/>
        <end position="22"/>
    </location>
</feature>
<sequence length="121" mass="14002">MRVRSGLFALALCCTWFPAAIAQTSDRWEMGALPDDTLFEYPTKGYYEWLRRRVCSRGTVPQFSDCLVKTNLLESAWEAFTQEAFRVSSTTTRTEFAKTLGELYEQTERLDRLFPVGRLAR</sequence>
<evidence type="ECO:0000313" key="3">
    <source>
        <dbReference type="Proteomes" id="UP000178370"/>
    </source>
</evidence>